<feature type="domain" description="Toprim" evidence="8">
    <location>
        <begin position="81"/>
        <end position="176"/>
    </location>
</feature>
<dbReference type="InterPro" id="IPR023627">
    <property type="entry name" value="Rcmb_RecR"/>
</dbReference>
<dbReference type="GO" id="GO:0008270">
    <property type="term" value="F:zinc ion binding"/>
    <property type="evidence" value="ECO:0007669"/>
    <property type="project" value="UniProtKB-KW"/>
</dbReference>
<dbReference type="Gene3D" id="3.40.1360.10">
    <property type="match status" value="1"/>
</dbReference>
<sequence length="199" mass="21220">MSVYSPRLARLIDALRRLPGVGPKSAQRMAFQLLDRERGAARTLAQALTDALEHIGRCPSCRMFCEGGDCRYCTPARTASGHLCVVEGPADLMAIEAGTPYRGRYFVLMGRLSPLDGIGPDELGLDQLQAQLATGDVRELIIATNPTVEGEATAHCLAEIARAQNVAVSRIAHGVPVGGELEYVDGGTLAHALSGRRQV</sequence>
<dbReference type="PROSITE" id="PS50880">
    <property type="entry name" value="TOPRIM"/>
    <property type="match status" value="1"/>
</dbReference>
<evidence type="ECO:0000256" key="2">
    <source>
        <dbReference type="ARBA" id="ARBA00022763"/>
    </source>
</evidence>
<dbReference type="Proteomes" id="UP000199758">
    <property type="component" value="Unassembled WGS sequence"/>
</dbReference>
<evidence type="ECO:0000256" key="3">
    <source>
        <dbReference type="ARBA" id="ARBA00022771"/>
    </source>
</evidence>
<evidence type="ECO:0000256" key="4">
    <source>
        <dbReference type="ARBA" id="ARBA00022833"/>
    </source>
</evidence>
<dbReference type="Pfam" id="PF21176">
    <property type="entry name" value="RecR_HhH"/>
    <property type="match status" value="1"/>
</dbReference>
<dbReference type="Pfam" id="PF13662">
    <property type="entry name" value="Toprim_4"/>
    <property type="match status" value="1"/>
</dbReference>
<dbReference type="PANTHER" id="PTHR30446:SF0">
    <property type="entry name" value="RECOMBINATION PROTEIN RECR"/>
    <property type="match status" value="1"/>
</dbReference>
<dbReference type="GO" id="GO:0003677">
    <property type="term" value="F:DNA binding"/>
    <property type="evidence" value="ECO:0007669"/>
    <property type="project" value="UniProtKB-UniRule"/>
</dbReference>
<comment type="function">
    <text evidence="7">May play a role in DNA repair. It seems to be involved in an RecBC-independent recombinational process of DNA repair. It may act with RecF and RecO.</text>
</comment>
<keyword evidence="3 7" id="KW-0863">Zinc-finger</keyword>
<dbReference type="Gene3D" id="6.10.250.240">
    <property type="match status" value="1"/>
</dbReference>
<name>A0A1M5KCS6_9GAMM</name>
<dbReference type="HAMAP" id="MF_00017">
    <property type="entry name" value="RecR"/>
    <property type="match status" value="1"/>
</dbReference>
<comment type="similarity">
    <text evidence="7">Belongs to the RecR family.</text>
</comment>
<keyword evidence="6 7" id="KW-0234">DNA repair</keyword>
<dbReference type="InterPro" id="IPR034137">
    <property type="entry name" value="TOPRIM_RecR"/>
</dbReference>
<evidence type="ECO:0000256" key="1">
    <source>
        <dbReference type="ARBA" id="ARBA00022723"/>
    </source>
</evidence>
<dbReference type="CDD" id="cd01025">
    <property type="entry name" value="TOPRIM_recR"/>
    <property type="match status" value="1"/>
</dbReference>
<proteinExistence type="inferred from homology"/>
<dbReference type="GO" id="GO:0006281">
    <property type="term" value="P:DNA repair"/>
    <property type="evidence" value="ECO:0007669"/>
    <property type="project" value="UniProtKB-UniRule"/>
</dbReference>
<keyword evidence="4 7" id="KW-0862">Zinc</keyword>
<dbReference type="AlphaFoldDB" id="A0A1M5KCS6"/>
<evidence type="ECO:0000313" key="9">
    <source>
        <dbReference type="EMBL" id="SHG50547.1"/>
    </source>
</evidence>
<evidence type="ECO:0000313" key="10">
    <source>
        <dbReference type="Proteomes" id="UP000199758"/>
    </source>
</evidence>
<dbReference type="InterPro" id="IPR000093">
    <property type="entry name" value="DNA_Rcmb_RecR"/>
</dbReference>
<organism evidence="9 10">
    <name type="scientific">Hydrocarboniphaga daqingensis</name>
    <dbReference type="NCBI Taxonomy" id="490188"/>
    <lineage>
        <taxon>Bacteria</taxon>
        <taxon>Pseudomonadati</taxon>
        <taxon>Pseudomonadota</taxon>
        <taxon>Gammaproteobacteria</taxon>
        <taxon>Nevskiales</taxon>
        <taxon>Nevskiaceae</taxon>
        <taxon>Hydrocarboniphaga</taxon>
    </lineage>
</organism>
<accession>A0A1M5KCS6</accession>
<feature type="zinc finger region" description="C4-type" evidence="7">
    <location>
        <begin position="58"/>
        <end position="73"/>
    </location>
</feature>
<dbReference type="OrthoDB" id="9802672at2"/>
<keyword evidence="1 7" id="KW-0479">Metal-binding</keyword>
<dbReference type="STRING" id="490188.SAMN04488068_0485"/>
<evidence type="ECO:0000259" key="8">
    <source>
        <dbReference type="PROSITE" id="PS50880"/>
    </source>
</evidence>
<dbReference type="GO" id="GO:0006310">
    <property type="term" value="P:DNA recombination"/>
    <property type="evidence" value="ECO:0007669"/>
    <property type="project" value="UniProtKB-UniRule"/>
</dbReference>
<keyword evidence="10" id="KW-1185">Reference proteome</keyword>
<evidence type="ECO:0000256" key="6">
    <source>
        <dbReference type="ARBA" id="ARBA00023204"/>
    </source>
</evidence>
<dbReference type="RefSeq" id="WP_072893381.1">
    <property type="nucleotide sequence ID" value="NZ_FQWZ01000001.1"/>
</dbReference>
<keyword evidence="5 7" id="KW-0233">DNA recombination</keyword>
<dbReference type="Pfam" id="PF21175">
    <property type="entry name" value="RecR_C"/>
    <property type="match status" value="1"/>
</dbReference>
<dbReference type="SUPFAM" id="SSF111304">
    <property type="entry name" value="Recombination protein RecR"/>
    <property type="match status" value="1"/>
</dbReference>
<dbReference type="EMBL" id="FQWZ01000001">
    <property type="protein sequence ID" value="SHG50547.1"/>
    <property type="molecule type" value="Genomic_DNA"/>
</dbReference>
<dbReference type="PANTHER" id="PTHR30446">
    <property type="entry name" value="RECOMBINATION PROTEIN RECR"/>
    <property type="match status" value="1"/>
</dbReference>
<protein>
    <recommendedName>
        <fullName evidence="7">Recombination protein RecR</fullName>
    </recommendedName>
</protein>
<keyword evidence="2 7" id="KW-0227">DNA damage</keyword>
<dbReference type="InterPro" id="IPR006171">
    <property type="entry name" value="TOPRIM_dom"/>
</dbReference>
<dbReference type="NCBIfam" id="TIGR00615">
    <property type="entry name" value="recR"/>
    <property type="match status" value="1"/>
</dbReference>
<reference evidence="9 10" key="1">
    <citation type="submission" date="2016-11" db="EMBL/GenBank/DDBJ databases">
        <authorList>
            <person name="Jaros S."/>
            <person name="Januszkiewicz K."/>
            <person name="Wedrychowicz H."/>
        </authorList>
    </citation>
    <scope>NUCLEOTIDE SEQUENCE [LARGE SCALE GENOMIC DNA]</scope>
    <source>
        <strain evidence="9 10">CGMCC 1.7049</strain>
    </source>
</reference>
<dbReference type="Gene3D" id="1.10.8.420">
    <property type="entry name" value="RecR Domain 1"/>
    <property type="match status" value="1"/>
</dbReference>
<gene>
    <name evidence="7" type="primary">recR</name>
    <name evidence="9" type="ORF">SAMN04488068_0485</name>
</gene>
<evidence type="ECO:0000256" key="7">
    <source>
        <dbReference type="HAMAP-Rule" id="MF_00017"/>
    </source>
</evidence>
<evidence type="ECO:0000256" key="5">
    <source>
        <dbReference type="ARBA" id="ARBA00023172"/>
    </source>
</evidence>
<dbReference type="SMART" id="SM00493">
    <property type="entry name" value="TOPRIM"/>
    <property type="match status" value="1"/>
</dbReference>